<dbReference type="GO" id="GO:0000435">
    <property type="term" value="P:positive regulation of transcription from RNA polymerase II promoter by galactose"/>
    <property type="evidence" value="ECO:0007669"/>
    <property type="project" value="TreeGrafter"/>
</dbReference>
<keyword evidence="2" id="KW-0805">Transcription regulation</keyword>
<dbReference type="HOGENOM" id="CLU_010170_3_1_1"/>
<dbReference type="PANTHER" id="PTHR47424">
    <property type="entry name" value="REGULATORY PROTEIN GAL4"/>
    <property type="match status" value="1"/>
</dbReference>
<evidence type="ECO:0000256" key="4">
    <source>
        <dbReference type="ARBA" id="ARBA00023163"/>
    </source>
</evidence>
<sequence>MPRPKVRPEDRQRSCKACRACKASKIRCDAQLPCASCVRRGRGASCTYSGVDRRRRRHHNLIGTHQDLSRRAQLRHRPILPVVNDHYDYPHLDDDPLNPTFSSGPITPEPTNDRVTNLPLPNGRLLSGLTDEQVYVDGTASLSFLHFLRKTLRSYVGSLSFTDGDRYQTTIEVDVNDIERPVSDVTVEQIYSLLDSYFEDTSGLLDLFTTYETDTLIAERMQTETSTSTPPSPSDVNLDAAALDVALAIGAQARDLGGANAQLGRSYFARAQRVAFEGMLTRQSLGLVRLFLLMAFYMLGACNRNAAAMYLGVAARAAVVIGLHHLASYKNLRTEELEVRLRTWNSLRNIDILSSFILGRPKSLPVMGHGEREMETIDGQVPQDSPLAFKAILKGCSLLEDTVNTLSKGSILHVPTAEGLLEQLRSWSQTFPPPLRQFTFTSSSGPFLDSAERQLLAGNIHVSCVYYFAVMLITRPFLIAYLMSRLRGRAPDQLISDPDEASDVNIKNNTVSKLAQVCVSSAIYMVDMCQRARVSNYNFGNMCLLNAWIFGAGLVLGFSMFAGEPRKDIGNSFEGAREVLDCIAATNQQARLYHEILTSFSEAVKRYHRRVSSEVRRAVHHYIDQILVVNVPPDACIVGRHNPHSSAGNMNGNLESLFAGAVSSSHATMYAQDTSAGVERAQTLMEPAGYGDVQCDWGDIDIQLADNDFLLDVEPFERLFYSIE</sequence>
<dbReference type="CDD" id="cd00067">
    <property type="entry name" value="GAL4"/>
    <property type="match status" value="1"/>
</dbReference>
<dbReference type="GO" id="GO:0005634">
    <property type="term" value="C:nucleus"/>
    <property type="evidence" value="ECO:0007669"/>
    <property type="project" value="TreeGrafter"/>
</dbReference>
<dbReference type="GeneID" id="25295444"/>
<evidence type="ECO:0000256" key="3">
    <source>
        <dbReference type="ARBA" id="ARBA00023125"/>
    </source>
</evidence>
<dbReference type="CDD" id="cd12148">
    <property type="entry name" value="fungal_TF_MHR"/>
    <property type="match status" value="1"/>
</dbReference>
<evidence type="ECO:0000256" key="5">
    <source>
        <dbReference type="ARBA" id="ARBA00023242"/>
    </source>
</evidence>
<feature type="transmembrane region" description="Helical" evidence="6">
    <location>
        <begin position="543"/>
        <end position="562"/>
    </location>
</feature>
<dbReference type="VEuPathDB" id="FungiDB:Z518_07373"/>
<dbReference type="SUPFAM" id="SSF57701">
    <property type="entry name" value="Zn2/Cys6 DNA-binding domain"/>
    <property type="match status" value="1"/>
</dbReference>
<dbReference type="InterPro" id="IPR007219">
    <property type="entry name" value="XnlR_reg_dom"/>
</dbReference>
<keyword evidence="4" id="KW-0804">Transcription</keyword>
<feature type="transmembrane region" description="Helical" evidence="6">
    <location>
        <begin position="465"/>
        <end position="483"/>
    </location>
</feature>
<gene>
    <name evidence="8" type="ORF">Z518_07373</name>
</gene>
<dbReference type="Pfam" id="PF04082">
    <property type="entry name" value="Fungal_trans"/>
    <property type="match status" value="1"/>
</dbReference>
<keyword evidence="6" id="KW-1133">Transmembrane helix</keyword>
<keyword evidence="6" id="KW-0812">Transmembrane</keyword>
<evidence type="ECO:0000256" key="6">
    <source>
        <dbReference type="SAM" id="Phobius"/>
    </source>
</evidence>
<dbReference type="Proteomes" id="UP000053617">
    <property type="component" value="Unassembled WGS sequence"/>
</dbReference>
<dbReference type="OrthoDB" id="4064873at2759"/>
<dbReference type="EMBL" id="KN847479">
    <property type="protein sequence ID" value="KIX03820.1"/>
    <property type="molecule type" value="Genomic_DNA"/>
</dbReference>
<dbReference type="AlphaFoldDB" id="A0A0D2J483"/>
<dbReference type="GO" id="GO:0008270">
    <property type="term" value="F:zinc ion binding"/>
    <property type="evidence" value="ECO:0007669"/>
    <property type="project" value="InterPro"/>
</dbReference>
<dbReference type="GO" id="GO:0000978">
    <property type="term" value="F:RNA polymerase II cis-regulatory region sequence-specific DNA binding"/>
    <property type="evidence" value="ECO:0007669"/>
    <property type="project" value="TreeGrafter"/>
</dbReference>
<keyword evidence="9" id="KW-1185">Reference proteome</keyword>
<feature type="domain" description="Zn(2)-C6 fungal-type" evidence="7">
    <location>
        <begin position="17"/>
        <end position="48"/>
    </location>
</feature>
<keyword evidence="3" id="KW-0238">DNA-binding</keyword>
<keyword evidence="1" id="KW-0479">Metal-binding</keyword>
<reference evidence="8 9" key="1">
    <citation type="submission" date="2015-01" db="EMBL/GenBank/DDBJ databases">
        <title>The Genome Sequence of Rhinocladiella mackenzie CBS 650.93.</title>
        <authorList>
            <consortium name="The Broad Institute Genomics Platform"/>
            <person name="Cuomo C."/>
            <person name="de Hoog S."/>
            <person name="Gorbushina A."/>
            <person name="Stielow B."/>
            <person name="Teixiera M."/>
            <person name="Abouelleil A."/>
            <person name="Chapman S.B."/>
            <person name="Priest M."/>
            <person name="Young S.K."/>
            <person name="Wortman J."/>
            <person name="Nusbaum C."/>
            <person name="Birren B."/>
        </authorList>
    </citation>
    <scope>NUCLEOTIDE SEQUENCE [LARGE SCALE GENOMIC DNA]</scope>
    <source>
        <strain evidence="8 9">CBS 650.93</strain>
    </source>
</reference>
<proteinExistence type="predicted"/>
<dbReference type="RefSeq" id="XP_013270956.1">
    <property type="nucleotide sequence ID" value="XM_013415502.1"/>
</dbReference>
<evidence type="ECO:0000313" key="8">
    <source>
        <dbReference type="EMBL" id="KIX03820.1"/>
    </source>
</evidence>
<accession>A0A0D2J483</accession>
<dbReference type="GO" id="GO:0000981">
    <property type="term" value="F:DNA-binding transcription factor activity, RNA polymerase II-specific"/>
    <property type="evidence" value="ECO:0007669"/>
    <property type="project" value="InterPro"/>
</dbReference>
<dbReference type="PANTHER" id="PTHR47424:SF9">
    <property type="entry name" value="TAH-2"/>
    <property type="match status" value="1"/>
</dbReference>
<dbReference type="PROSITE" id="PS00463">
    <property type="entry name" value="ZN2_CY6_FUNGAL_1"/>
    <property type="match status" value="1"/>
</dbReference>
<dbReference type="GO" id="GO:0006351">
    <property type="term" value="P:DNA-templated transcription"/>
    <property type="evidence" value="ECO:0007669"/>
    <property type="project" value="InterPro"/>
</dbReference>
<protein>
    <recommendedName>
        <fullName evidence="7">Zn(2)-C6 fungal-type domain-containing protein</fullName>
    </recommendedName>
</protein>
<evidence type="ECO:0000259" key="7">
    <source>
        <dbReference type="PROSITE" id="PS50048"/>
    </source>
</evidence>
<keyword evidence="5" id="KW-0539">Nucleus</keyword>
<evidence type="ECO:0000313" key="9">
    <source>
        <dbReference type="Proteomes" id="UP000053617"/>
    </source>
</evidence>
<keyword evidence="6" id="KW-0472">Membrane</keyword>
<organism evidence="8 9">
    <name type="scientific">Rhinocladiella mackenziei CBS 650.93</name>
    <dbReference type="NCBI Taxonomy" id="1442369"/>
    <lineage>
        <taxon>Eukaryota</taxon>
        <taxon>Fungi</taxon>
        <taxon>Dikarya</taxon>
        <taxon>Ascomycota</taxon>
        <taxon>Pezizomycotina</taxon>
        <taxon>Eurotiomycetes</taxon>
        <taxon>Chaetothyriomycetidae</taxon>
        <taxon>Chaetothyriales</taxon>
        <taxon>Herpotrichiellaceae</taxon>
        <taxon>Rhinocladiella</taxon>
    </lineage>
</organism>
<dbReference type="InterPro" id="IPR036864">
    <property type="entry name" value="Zn2-C6_fun-type_DNA-bd_sf"/>
</dbReference>
<dbReference type="InterPro" id="IPR051127">
    <property type="entry name" value="Fungal_SecMet_Regulators"/>
</dbReference>
<dbReference type="PROSITE" id="PS50048">
    <property type="entry name" value="ZN2_CY6_FUNGAL_2"/>
    <property type="match status" value="1"/>
</dbReference>
<name>A0A0D2J483_9EURO</name>
<evidence type="ECO:0000256" key="1">
    <source>
        <dbReference type="ARBA" id="ARBA00022723"/>
    </source>
</evidence>
<dbReference type="STRING" id="1442369.A0A0D2J483"/>
<dbReference type="InterPro" id="IPR001138">
    <property type="entry name" value="Zn2Cys6_DnaBD"/>
</dbReference>
<dbReference type="Gene3D" id="4.10.240.10">
    <property type="entry name" value="Zn(2)-C6 fungal-type DNA-binding domain"/>
    <property type="match status" value="1"/>
</dbReference>
<dbReference type="SMART" id="SM00066">
    <property type="entry name" value="GAL4"/>
    <property type="match status" value="1"/>
</dbReference>
<evidence type="ECO:0000256" key="2">
    <source>
        <dbReference type="ARBA" id="ARBA00023015"/>
    </source>
</evidence>
<dbReference type="Pfam" id="PF00172">
    <property type="entry name" value="Zn_clus"/>
    <property type="match status" value="1"/>
</dbReference>